<dbReference type="Proteomes" id="UP000442695">
    <property type="component" value="Unassembled WGS sequence"/>
</dbReference>
<evidence type="ECO:0000313" key="2">
    <source>
        <dbReference type="Proteomes" id="UP000442695"/>
    </source>
</evidence>
<dbReference type="RefSeq" id="WP_156858547.1">
    <property type="nucleotide sequence ID" value="NZ_WOWR01000005.1"/>
</dbReference>
<proteinExistence type="predicted"/>
<sequence length="99" mass="11274">MTNIDFEQSYNEAIDEMLRTAPNDPEQILTLPELQSAITTAFAEASADDALVKFDDFDGFFKWWDTLTAYEQMDEDFNAEDHKPILKVAYDSLKASGKL</sequence>
<reference evidence="1 2" key="1">
    <citation type="submission" date="2019-12" db="EMBL/GenBank/DDBJ databases">
        <authorList>
            <person name="Woiski C."/>
        </authorList>
    </citation>
    <scope>NUCLEOTIDE SEQUENCE [LARGE SCALE GENOMIC DNA]</scope>
    <source>
        <strain evidence="1 2">BOE100</strain>
    </source>
</reference>
<organism evidence="1 2">
    <name type="scientific">Pseudomonas putida</name>
    <name type="common">Arthrobacter siderocapsulatus</name>
    <dbReference type="NCBI Taxonomy" id="303"/>
    <lineage>
        <taxon>Bacteria</taxon>
        <taxon>Pseudomonadati</taxon>
        <taxon>Pseudomonadota</taxon>
        <taxon>Gammaproteobacteria</taxon>
        <taxon>Pseudomonadales</taxon>
        <taxon>Pseudomonadaceae</taxon>
        <taxon>Pseudomonas</taxon>
    </lineage>
</organism>
<dbReference type="AlphaFoldDB" id="A0A7V8EIW1"/>
<protein>
    <submittedName>
        <fullName evidence="1">Uncharacterized protein</fullName>
    </submittedName>
</protein>
<accession>A0A7V8EIW1</accession>
<dbReference type="EMBL" id="WOWR01000005">
    <property type="protein sequence ID" value="KAF0255653.1"/>
    <property type="molecule type" value="Genomic_DNA"/>
</dbReference>
<evidence type="ECO:0000313" key="1">
    <source>
        <dbReference type="EMBL" id="KAF0255653.1"/>
    </source>
</evidence>
<comment type="caution">
    <text evidence="1">The sequence shown here is derived from an EMBL/GenBank/DDBJ whole genome shotgun (WGS) entry which is preliminary data.</text>
</comment>
<name>A0A7V8EIW1_PSEPU</name>
<gene>
    <name evidence="1" type="ORF">GN299_06070</name>
</gene>